<name>A0A0C2G4B6_9BILA</name>
<dbReference type="Pfam" id="PF01826">
    <property type="entry name" value="TIL"/>
    <property type="match status" value="2"/>
</dbReference>
<reference evidence="5 6" key="1">
    <citation type="submission" date="2013-12" db="EMBL/GenBank/DDBJ databases">
        <title>Draft genome of the parsitic nematode Ancylostoma duodenale.</title>
        <authorList>
            <person name="Mitreva M."/>
        </authorList>
    </citation>
    <scope>NUCLEOTIDE SEQUENCE [LARGE SCALE GENOMIC DNA]</scope>
    <source>
        <strain evidence="5 6">Zhejiang</strain>
    </source>
</reference>
<dbReference type="AlphaFoldDB" id="A0A0C2G4B6"/>
<evidence type="ECO:0000256" key="1">
    <source>
        <dbReference type="ARBA" id="ARBA00022690"/>
    </source>
</evidence>
<protein>
    <submittedName>
        <fullName evidence="5">Trypsin Inhibitor like cysteine rich domain protein</fullName>
    </submittedName>
</protein>
<sequence length="276" mass="31005">MIDCLQGMHMQISWRESIPSDQHKIAFCSRKECQCPDGKVDSGTGQCIDPNHCKVQVRKKRQPNKDPLAVISPVVRDALCIIRNNCPTTTTAKPPAGCGANQRRYVCGTACEPTCATPNPTCTKQCISNVCQCSEGYIRYTGLCIPKYACPNPRPVYQGPPIIIIPPYQYPPTNTYPPARIVSDYIPPYRPYPGQQIPYYSCPAYQTYAQCVPCERACNTQYYLCYPYCVTGCTCQSGYVRDTATNNCISSYYCPRLYQGYNRYAVYGQSQDVVRK</sequence>
<dbReference type="InterPro" id="IPR051368">
    <property type="entry name" value="SerProtInhib-TIL_Domain"/>
</dbReference>
<dbReference type="Gene3D" id="2.10.25.10">
    <property type="entry name" value="Laminin"/>
    <property type="match status" value="2"/>
</dbReference>
<dbReference type="PANTHER" id="PTHR23259">
    <property type="entry name" value="RIDDLE"/>
    <property type="match status" value="1"/>
</dbReference>
<keyword evidence="1" id="KW-0646">Protease inhibitor</keyword>
<feature type="domain" description="TIL" evidence="4">
    <location>
        <begin position="98"/>
        <end position="150"/>
    </location>
</feature>
<organism evidence="5 6">
    <name type="scientific">Ancylostoma duodenale</name>
    <dbReference type="NCBI Taxonomy" id="51022"/>
    <lineage>
        <taxon>Eukaryota</taxon>
        <taxon>Metazoa</taxon>
        <taxon>Ecdysozoa</taxon>
        <taxon>Nematoda</taxon>
        <taxon>Chromadorea</taxon>
        <taxon>Rhabditida</taxon>
        <taxon>Rhabditina</taxon>
        <taxon>Rhabditomorpha</taxon>
        <taxon>Strongyloidea</taxon>
        <taxon>Ancylostomatidae</taxon>
        <taxon>Ancylostomatinae</taxon>
        <taxon>Ancylostoma</taxon>
    </lineage>
</organism>
<keyword evidence="6" id="KW-1185">Reference proteome</keyword>
<dbReference type="EMBL" id="KN745252">
    <property type="protein sequence ID" value="KIH51846.1"/>
    <property type="molecule type" value="Genomic_DNA"/>
</dbReference>
<evidence type="ECO:0000313" key="6">
    <source>
        <dbReference type="Proteomes" id="UP000054047"/>
    </source>
</evidence>
<evidence type="ECO:0000256" key="2">
    <source>
        <dbReference type="ARBA" id="ARBA00022900"/>
    </source>
</evidence>
<feature type="domain" description="TIL" evidence="4">
    <location>
        <begin position="202"/>
        <end position="254"/>
    </location>
</feature>
<proteinExistence type="predicted"/>
<dbReference type="PANTHER" id="PTHR23259:SF70">
    <property type="entry name" value="ACCESSORY GLAND PROTEIN ACP62F-RELATED"/>
    <property type="match status" value="1"/>
</dbReference>
<keyword evidence="2" id="KW-0722">Serine protease inhibitor</keyword>
<gene>
    <name evidence="5" type="ORF">ANCDUO_18061</name>
</gene>
<accession>A0A0C2G4B6</accession>
<evidence type="ECO:0000259" key="4">
    <source>
        <dbReference type="Pfam" id="PF01826"/>
    </source>
</evidence>
<dbReference type="InterPro" id="IPR036084">
    <property type="entry name" value="Ser_inhib-like_sf"/>
</dbReference>
<dbReference type="SUPFAM" id="SSF57567">
    <property type="entry name" value="Serine protease inhibitors"/>
    <property type="match status" value="2"/>
</dbReference>
<dbReference type="CDD" id="cd19941">
    <property type="entry name" value="TIL"/>
    <property type="match status" value="1"/>
</dbReference>
<dbReference type="Proteomes" id="UP000054047">
    <property type="component" value="Unassembled WGS sequence"/>
</dbReference>
<keyword evidence="3" id="KW-1015">Disulfide bond</keyword>
<dbReference type="GO" id="GO:0004867">
    <property type="term" value="F:serine-type endopeptidase inhibitor activity"/>
    <property type="evidence" value="ECO:0007669"/>
    <property type="project" value="UniProtKB-KW"/>
</dbReference>
<evidence type="ECO:0000313" key="5">
    <source>
        <dbReference type="EMBL" id="KIH51846.1"/>
    </source>
</evidence>
<dbReference type="OrthoDB" id="5833623at2759"/>
<dbReference type="InterPro" id="IPR002919">
    <property type="entry name" value="TIL_dom"/>
</dbReference>
<evidence type="ECO:0000256" key="3">
    <source>
        <dbReference type="ARBA" id="ARBA00023157"/>
    </source>
</evidence>